<sequence>MSACPRLARTLVRGHRSVRLTPCAHRPLLAAVSVGSATHRSIHASSCLLTKPTNPDPRENPANELAPNADVNVGQKRLADFDLKGKVFIVTGAAQGLGLALAEGLVEAGGKVYCLDRSDEPDEHFAEARKRVVPEWGGSLHYRKQDVLDTRGLDKTITQIAEDNKRLDGVVAAAGIQQVTPAVEYEAEDTARMLAINFTGVLMTATASARQMMKYKCHGSICLIASMSGSIANKGLLSPVYNSSKAALIQLARNLSMEWSPIQKDGTGGIRVNCISPGHILTPMVRKNFEEVPGLRAKWESENMMGRLAETTEFKGAALFLLSNASSFMTGTNLIIDGGHTSW</sequence>
<gene>
    <name evidence="1" type="ORF">F4821DRAFT_248823</name>
</gene>
<comment type="caution">
    <text evidence="1">The sequence shown here is derived from an EMBL/GenBank/DDBJ whole genome shotgun (WGS) entry which is preliminary data.</text>
</comment>
<accession>A0ACC0CMV9</accession>
<protein>
    <submittedName>
        <fullName evidence="1">NAD(P)-binding protein</fullName>
    </submittedName>
</protein>
<name>A0ACC0CMV9_9PEZI</name>
<evidence type="ECO:0000313" key="2">
    <source>
        <dbReference type="Proteomes" id="UP001497680"/>
    </source>
</evidence>
<reference evidence="1 2" key="1">
    <citation type="journal article" date="2022" name="New Phytol.">
        <title>Ecological generalism drives hyperdiversity of secondary metabolite gene clusters in xylarialean endophytes.</title>
        <authorList>
            <person name="Franco M.E.E."/>
            <person name="Wisecaver J.H."/>
            <person name="Arnold A.E."/>
            <person name="Ju Y.M."/>
            <person name="Slot J.C."/>
            <person name="Ahrendt S."/>
            <person name="Moore L.P."/>
            <person name="Eastman K.E."/>
            <person name="Scott K."/>
            <person name="Konkel Z."/>
            <person name="Mondo S.J."/>
            <person name="Kuo A."/>
            <person name="Hayes R.D."/>
            <person name="Haridas S."/>
            <person name="Andreopoulos B."/>
            <person name="Riley R."/>
            <person name="LaButti K."/>
            <person name="Pangilinan J."/>
            <person name="Lipzen A."/>
            <person name="Amirebrahimi M."/>
            <person name="Yan J."/>
            <person name="Adam C."/>
            <person name="Keymanesh K."/>
            <person name="Ng V."/>
            <person name="Louie K."/>
            <person name="Northen T."/>
            <person name="Drula E."/>
            <person name="Henrissat B."/>
            <person name="Hsieh H.M."/>
            <person name="Youens-Clark K."/>
            <person name="Lutzoni F."/>
            <person name="Miadlikowska J."/>
            <person name="Eastwood D.C."/>
            <person name="Hamelin R.C."/>
            <person name="Grigoriev I.V."/>
            <person name="U'Ren J.M."/>
        </authorList>
    </citation>
    <scope>NUCLEOTIDE SEQUENCE [LARGE SCALE GENOMIC DNA]</scope>
    <source>
        <strain evidence="1 2">ER1909</strain>
    </source>
</reference>
<proteinExistence type="predicted"/>
<keyword evidence="2" id="KW-1185">Reference proteome</keyword>
<dbReference type="Proteomes" id="UP001497680">
    <property type="component" value="Unassembled WGS sequence"/>
</dbReference>
<evidence type="ECO:0000313" key="1">
    <source>
        <dbReference type="EMBL" id="KAI6081635.1"/>
    </source>
</evidence>
<dbReference type="EMBL" id="MU394390">
    <property type="protein sequence ID" value="KAI6081635.1"/>
    <property type="molecule type" value="Genomic_DNA"/>
</dbReference>
<organism evidence="1 2">
    <name type="scientific">Hypoxylon rubiginosum</name>
    <dbReference type="NCBI Taxonomy" id="110542"/>
    <lineage>
        <taxon>Eukaryota</taxon>
        <taxon>Fungi</taxon>
        <taxon>Dikarya</taxon>
        <taxon>Ascomycota</taxon>
        <taxon>Pezizomycotina</taxon>
        <taxon>Sordariomycetes</taxon>
        <taxon>Xylariomycetidae</taxon>
        <taxon>Xylariales</taxon>
        <taxon>Hypoxylaceae</taxon>
        <taxon>Hypoxylon</taxon>
    </lineage>
</organism>